<keyword evidence="1" id="KW-0175">Coiled coil</keyword>
<sequence length="212" mass="24786">MNTSENPKSISLTETEWIRKKNEMLKSSENDTLKMDKKSLINEKKQLIADIECLESTNHSMARQIKSLQFDLEKNRKRASVLFDKSDETKRDLEKHLAVERGLLSELEFYEAEKSKLSNRYIQVMGNLDTHMESLDNTVSYIDFVRGEIVAIRDKMDFLEDDVPDAYKQVDDIDDLIDQTVDSLTNLYDKAYHAEKNIKINYYKTKKGMVQQ</sequence>
<accession>A0A3S6J6I4</accession>
<dbReference type="AlphaFoldDB" id="A0A3S6J6I4"/>
<evidence type="ECO:0000256" key="1">
    <source>
        <dbReference type="SAM" id="Coils"/>
    </source>
</evidence>
<gene>
    <name evidence="2" type="primary">mad24</name>
</gene>
<dbReference type="Gene3D" id="1.20.5.170">
    <property type="match status" value="1"/>
</dbReference>
<proteinExistence type="predicted"/>
<name>A0A3S6J6I4_9BACT</name>
<reference evidence="2" key="1">
    <citation type="submission" date="2016-11" db="EMBL/GenBank/DDBJ databases">
        <title>Region harboring genes involved in magnetosome formation of Candidatus Magnetananas rongchenensis.</title>
        <authorList>
            <person name="Wang M."/>
            <person name="Chen Y.-R."/>
            <person name="Zhang W."/>
            <person name="Pan H."/>
            <person name="Xiao T."/>
            <person name="Wu L.-F."/>
        </authorList>
    </citation>
    <scope>NUCLEOTIDE SEQUENCE</scope>
</reference>
<dbReference type="SUPFAM" id="SSF57997">
    <property type="entry name" value="Tropomyosin"/>
    <property type="match status" value="1"/>
</dbReference>
<evidence type="ECO:0000313" key="2">
    <source>
        <dbReference type="EMBL" id="ASQ41171.1"/>
    </source>
</evidence>
<dbReference type="EMBL" id="KY084568">
    <property type="protein sequence ID" value="ASQ41171.1"/>
    <property type="molecule type" value="Genomic_DNA"/>
</dbReference>
<protein>
    <submittedName>
        <fullName evidence="2">Magnetosome protein Mad24</fullName>
    </submittedName>
</protein>
<feature type="coiled-coil region" evidence="1">
    <location>
        <begin position="30"/>
        <end position="57"/>
    </location>
</feature>
<organism evidence="2">
    <name type="scientific">Candidatus Magnetananas rongchengensis</name>
    <dbReference type="NCBI Taxonomy" id="1463558"/>
    <lineage>
        <taxon>Bacteria</taxon>
        <taxon>Pseudomonadati</taxon>
        <taxon>Thermodesulfobacteriota</taxon>
        <taxon>Desulfobacteria</taxon>
        <taxon>Desulfobacterales</taxon>
        <taxon>Desulfobacteraceae</taxon>
        <taxon>Candidatus Magnetananas</taxon>
    </lineage>
</organism>